<protein>
    <submittedName>
        <fullName evidence="1">Mig-14 family protein</fullName>
    </submittedName>
</protein>
<name>A0A1A8XRV8_9PROT</name>
<reference evidence="1 2" key="1">
    <citation type="submission" date="2016-06" db="EMBL/GenBank/DDBJ databases">
        <authorList>
            <person name="Kjaerup R.B."/>
            <person name="Dalgaard T.S."/>
            <person name="Juul-Madsen H.R."/>
        </authorList>
    </citation>
    <scope>NUCLEOTIDE SEQUENCE [LARGE SCALE GENOMIC DNA]</scope>
    <source>
        <strain evidence="1">3</strain>
    </source>
</reference>
<dbReference type="EMBL" id="FLQX01000127">
    <property type="protein sequence ID" value="SBT07840.1"/>
    <property type="molecule type" value="Genomic_DNA"/>
</dbReference>
<sequence>MLNLLRAWRERGWTQIDAAAYAQAWQHFGGSVATHPVIVERLAGLARMPVRYLGWFAGGELLAAVPCWGSHLALSKEVLKERRLRGAFDLGNAEVILPIAAQACVPVRQRMSYVSDLNAGQVSSRLKAQPEGLALARTPEEYSKKFRYNQRRELRLLEEAGGCVRPMLDFSPLQQAAIYADLFERRWGFSPRDKAHLGEVFALLREFMTGAVLLRDEQPMAIQILYRVEAPKWISLEYINGGFDPQTRDFSPGSVLSFINTQAAWQDARALGKPLRYSFGRADRGYKERWCQRVLVYRI</sequence>
<dbReference type="STRING" id="1860102.ACCAA_50084"/>
<dbReference type="InterPro" id="IPR009977">
    <property type="entry name" value="Mig-14"/>
</dbReference>
<evidence type="ECO:0000313" key="2">
    <source>
        <dbReference type="Proteomes" id="UP000199169"/>
    </source>
</evidence>
<dbReference type="Pfam" id="PF07395">
    <property type="entry name" value="Mig-14"/>
    <property type="match status" value="1"/>
</dbReference>
<dbReference type="InterPro" id="IPR016181">
    <property type="entry name" value="Acyl_CoA_acyltransferase"/>
</dbReference>
<keyword evidence="2" id="KW-1185">Reference proteome</keyword>
<dbReference type="Proteomes" id="UP000199169">
    <property type="component" value="Unassembled WGS sequence"/>
</dbReference>
<organism evidence="1 2">
    <name type="scientific">Candidatus Accumulibacter aalborgensis</name>
    <dbReference type="NCBI Taxonomy" id="1860102"/>
    <lineage>
        <taxon>Bacteria</taxon>
        <taxon>Pseudomonadati</taxon>
        <taxon>Pseudomonadota</taxon>
        <taxon>Betaproteobacteria</taxon>
        <taxon>Candidatus Accumulibacter</taxon>
    </lineage>
</organism>
<accession>A0A1A8XRV8</accession>
<evidence type="ECO:0000313" key="1">
    <source>
        <dbReference type="EMBL" id="SBT07840.1"/>
    </source>
</evidence>
<proteinExistence type="predicted"/>
<dbReference type="RefSeq" id="WP_186407911.1">
    <property type="nucleotide sequence ID" value="NZ_FLQX01000127.1"/>
</dbReference>
<dbReference type="AlphaFoldDB" id="A0A1A8XRV8"/>
<gene>
    <name evidence="1" type="ORF">ACCAA_50084</name>
</gene>
<dbReference type="SUPFAM" id="SSF55729">
    <property type="entry name" value="Acyl-CoA N-acyltransferases (Nat)"/>
    <property type="match status" value="1"/>
</dbReference>